<dbReference type="GO" id="GO:0008270">
    <property type="term" value="F:zinc ion binding"/>
    <property type="evidence" value="ECO:0007669"/>
    <property type="project" value="InterPro"/>
</dbReference>
<dbReference type="AlphaFoldDB" id="A0A853DJM6"/>
<reference evidence="4 5" key="1">
    <citation type="submission" date="2020-07" db="EMBL/GenBank/DDBJ databases">
        <title>Sequencing the genomes of 1000 actinobacteria strains.</title>
        <authorList>
            <person name="Klenk H.-P."/>
        </authorList>
    </citation>
    <scope>NUCLEOTIDE SEQUENCE [LARGE SCALE GENOMIC DNA]</scope>
    <source>
        <strain evidence="4 5">DSM 29531</strain>
    </source>
</reference>
<proteinExistence type="inferred from homology"/>
<feature type="region of interest" description="Disordered" evidence="2">
    <location>
        <begin position="249"/>
        <end position="284"/>
    </location>
</feature>
<feature type="compositionally biased region" description="Basic and acidic residues" evidence="2">
    <location>
        <begin position="274"/>
        <end position="284"/>
    </location>
</feature>
<name>A0A853DJM6_9MICO</name>
<dbReference type="Pfam" id="PF02720">
    <property type="entry name" value="DUF222"/>
    <property type="match status" value="1"/>
</dbReference>
<dbReference type="RefSeq" id="WP_179480188.1">
    <property type="nucleotide sequence ID" value="NZ_JACCFW010000001.1"/>
</dbReference>
<dbReference type="GO" id="GO:0004519">
    <property type="term" value="F:endonuclease activity"/>
    <property type="evidence" value="ECO:0007669"/>
    <property type="project" value="InterPro"/>
</dbReference>
<dbReference type="EMBL" id="JACCFW010000001">
    <property type="protein sequence ID" value="NYJ74365.1"/>
    <property type="molecule type" value="Genomic_DNA"/>
</dbReference>
<organism evidence="4 5">
    <name type="scientific">Allobranchiibius huperziae</name>
    <dbReference type="NCBI Taxonomy" id="1874116"/>
    <lineage>
        <taxon>Bacteria</taxon>
        <taxon>Bacillati</taxon>
        <taxon>Actinomycetota</taxon>
        <taxon>Actinomycetes</taxon>
        <taxon>Micrococcales</taxon>
        <taxon>Dermacoccaceae</taxon>
        <taxon>Allobranchiibius</taxon>
    </lineage>
</organism>
<feature type="region of interest" description="Disordered" evidence="2">
    <location>
        <begin position="1"/>
        <end position="21"/>
    </location>
</feature>
<dbReference type="GO" id="GO:0003676">
    <property type="term" value="F:nucleic acid binding"/>
    <property type="evidence" value="ECO:0007669"/>
    <property type="project" value="InterPro"/>
</dbReference>
<dbReference type="Gene3D" id="1.10.30.50">
    <property type="match status" value="1"/>
</dbReference>
<dbReference type="InterPro" id="IPR003870">
    <property type="entry name" value="DUF222"/>
</dbReference>
<dbReference type="InterPro" id="IPR003615">
    <property type="entry name" value="HNH_nuc"/>
</dbReference>
<dbReference type="Pfam" id="PF01844">
    <property type="entry name" value="HNH"/>
    <property type="match status" value="1"/>
</dbReference>
<evidence type="ECO:0000256" key="1">
    <source>
        <dbReference type="ARBA" id="ARBA00023450"/>
    </source>
</evidence>
<evidence type="ECO:0000313" key="4">
    <source>
        <dbReference type="EMBL" id="NYJ74365.1"/>
    </source>
</evidence>
<dbReference type="InterPro" id="IPR002711">
    <property type="entry name" value="HNH"/>
</dbReference>
<feature type="domain" description="HNH nuclease" evidence="3">
    <location>
        <begin position="386"/>
        <end position="438"/>
    </location>
</feature>
<evidence type="ECO:0000259" key="3">
    <source>
        <dbReference type="SMART" id="SM00507"/>
    </source>
</evidence>
<dbReference type="Proteomes" id="UP000571817">
    <property type="component" value="Unassembled WGS sequence"/>
</dbReference>
<comment type="similarity">
    <text evidence="1">Belongs to the Rv1128c/1148c/1588c/1702c/1945/3466 family.</text>
</comment>
<keyword evidence="5" id="KW-1185">Reference proteome</keyword>
<accession>A0A853DJM6</accession>
<dbReference type="SMART" id="SM00507">
    <property type="entry name" value="HNHc"/>
    <property type="match status" value="1"/>
</dbReference>
<protein>
    <recommendedName>
        <fullName evidence="3">HNH nuclease domain-containing protein</fullName>
    </recommendedName>
</protein>
<evidence type="ECO:0000313" key="5">
    <source>
        <dbReference type="Proteomes" id="UP000571817"/>
    </source>
</evidence>
<feature type="compositionally biased region" description="Low complexity" evidence="2">
    <location>
        <begin position="254"/>
        <end position="270"/>
    </location>
</feature>
<comment type="caution">
    <text evidence="4">The sequence shown here is derived from an EMBL/GenBank/DDBJ whole genome shotgun (WGS) entry which is preliminary data.</text>
</comment>
<gene>
    <name evidence="4" type="ORF">HNR15_001328</name>
</gene>
<evidence type="ECO:0000256" key="2">
    <source>
        <dbReference type="SAM" id="MobiDB-lite"/>
    </source>
</evidence>
<sequence length="475" mass="49339">MSVEGISRVPDAPRPAAPTVMPAGPGAAAGLLADLDVLTSRLRDWPGALYQLSEGQLGGFVATMVGLVSRAESLAAVATTEAVTRGVVANSTATDAGGWVGACVAESEGVAEPAVCRRIGSVATGCADPRNRVVADALAAGVVTVHCARVALREVPKVLPVIPGAERDEVLCWYLALSHTGTRTLRDLSARIIGRFAPEVLVAQEEHQQACETLTWADLPNGLTRLTADLSTGHAAVIKHAIQALSAPRSDGNTADAAADPTPSAAPSAPGAVTERDTRTPSKRRADALTELAEVAARLLDGDRSHSSGTVGGSAKIVITLDRQTLIDQLSAAGHLPGIGRTINGDLLDAGTLRRMACDADLIPAVLGGESEPLDVGRTKRLFTGGLRTAIIHRDRHCTFPGCDRPPDWCDAHHITPWWAGGQTTLSNAALLCARHHTIVHRDLLTANVTTTGVTWDLTPGLMPGRPDVAGRGAA</sequence>
<dbReference type="CDD" id="cd00085">
    <property type="entry name" value="HNHc"/>
    <property type="match status" value="1"/>
</dbReference>